<dbReference type="AlphaFoldDB" id="A0A9P8KYA3"/>
<evidence type="ECO:0000313" key="2">
    <source>
        <dbReference type="Proteomes" id="UP000698800"/>
    </source>
</evidence>
<name>A0A9P8KYA3_9PEZI</name>
<dbReference type="EMBL" id="JAGHQL010000140">
    <property type="protein sequence ID" value="KAH0537552.1"/>
    <property type="molecule type" value="Genomic_DNA"/>
</dbReference>
<evidence type="ECO:0000313" key="1">
    <source>
        <dbReference type="EMBL" id="KAH0537552.1"/>
    </source>
</evidence>
<sequence length="159" mass="18177">MRAYNGALEGTSNLVSHVDSTRNKLSTLCTAETRERIDCELQRTRLALESAKKAMGWKGETHSGVLATVDAVEWAFKHKEAAKAHNVLLRQCHENLLCICIELALVNERRPRPSETYFREVQTRMLAALSRRVERNSIIYSGVGEQAPRRRLFEPERQK</sequence>
<dbReference type="Proteomes" id="UP000698800">
    <property type="component" value="Unassembled WGS sequence"/>
</dbReference>
<protein>
    <submittedName>
        <fullName evidence="1">Uncharacterized protein</fullName>
    </submittedName>
</protein>
<keyword evidence="2" id="KW-1185">Reference proteome</keyword>
<proteinExistence type="predicted"/>
<accession>A0A9P8KYA3</accession>
<comment type="caution">
    <text evidence="1">The sequence shown here is derived from an EMBL/GenBank/DDBJ whole genome shotgun (WGS) entry which is preliminary data.</text>
</comment>
<reference evidence="1" key="1">
    <citation type="submission" date="2021-03" db="EMBL/GenBank/DDBJ databases">
        <title>Comparative genomics and phylogenomic investigation of the class Geoglossomycetes provide insights into ecological specialization and systematics.</title>
        <authorList>
            <person name="Melie T."/>
            <person name="Pirro S."/>
            <person name="Miller A.N."/>
            <person name="Quandt A."/>
        </authorList>
    </citation>
    <scope>NUCLEOTIDE SEQUENCE</scope>
    <source>
        <strain evidence="1">GBOQ0MN5Z8</strain>
    </source>
</reference>
<dbReference type="OrthoDB" id="5392851at2759"/>
<gene>
    <name evidence="1" type="ORF">FGG08_005651</name>
</gene>
<organism evidence="1 2">
    <name type="scientific">Glutinoglossum americanum</name>
    <dbReference type="NCBI Taxonomy" id="1670608"/>
    <lineage>
        <taxon>Eukaryota</taxon>
        <taxon>Fungi</taxon>
        <taxon>Dikarya</taxon>
        <taxon>Ascomycota</taxon>
        <taxon>Pezizomycotina</taxon>
        <taxon>Geoglossomycetes</taxon>
        <taxon>Geoglossales</taxon>
        <taxon>Geoglossaceae</taxon>
        <taxon>Glutinoglossum</taxon>
    </lineage>
</organism>